<evidence type="ECO:0000313" key="2">
    <source>
        <dbReference type="Proteomes" id="UP000603715"/>
    </source>
</evidence>
<reference evidence="2" key="1">
    <citation type="submission" date="2023-07" db="EMBL/GenBank/DDBJ databases">
        <title>Description of novel Chryseobacterium sp. strain C-2.</title>
        <authorList>
            <person name="Saticioglu I.B."/>
        </authorList>
    </citation>
    <scope>NUCLEOTIDE SEQUENCE [LARGE SCALE GENOMIC DNA]</scope>
    <source>
        <strain evidence="2">C-2</strain>
    </source>
</reference>
<comment type="caution">
    <text evidence="1">The sequence shown here is derived from an EMBL/GenBank/DDBJ whole genome shotgun (WGS) entry which is preliminary data.</text>
</comment>
<dbReference type="Proteomes" id="UP000603715">
    <property type="component" value="Unassembled WGS sequence"/>
</dbReference>
<accession>A0ABR8MAK0</accession>
<organism evidence="1 2">
    <name type="scientific">Chryseobacterium muglaense</name>
    <dbReference type="NCBI Taxonomy" id="2893752"/>
    <lineage>
        <taxon>Bacteria</taxon>
        <taxon>Pseudomonadati</taxon>
        <taxon>Bacteroidota</taxon>
        <taxon>Flavobacteriia</taxon>
        <taxon>Flavobacteriales</taxon>
        <taxon>Weeksellaceae</taxon>
        <taxon>Chryseobacterium group</taxon>
        <taxon>Chryseobacterium</taxon>
    </lineage>
</organism>
<keyword evidence="2" id="KW-1185">Reference proteome</keyword>
<name>A0ABR8MAK0_9FLAO</name>
<dbReference type="RefSeq" id="WP_228460000.1">
    <property type="nucleotide sequence ID" value="NZ_JACXXP010000083.1"/>
</dbReference>
<proteinExistence type="predicted"/>
<gene>
    <name evidence="1" type="ORF">IEW27_22630</name>
</gene>
<dbReference type="EMBL" id="JACXXP010000083">
    <property type="protein sequence ID" value="MBD3907368.1"/>
    <property type="molecule type" value="Genomic_DNA"/>
</dbReference>
<evidence type="ECO:0000313" key="1">
    <source>
        <dbReference type="EMBL" id="MBD3907368.1"/>
    </source>
</evidence>
<sequence length="321" mass="38732">MNKLSLIELDEKKLAEKTLQYIYSIENTYKECSLFINILNPLKKYEDLKSHESYLKDRLSKLQFIVDYDEVTFENNINGFNDDTFEQSRKLAEKMFAIENFSKEIFWANENEENIYQNISNFNCFETKIISKEQLKKTILNAPFNLDGWMSYYQNLLDVKFSEFSEKKVIGKKVIKYRSFKKDFFIGIQTDYQMFKNNFKKDFNEDPNHKLIIFKNVEKKKIEEILTFDNFFHPHFAPPIYSFGSYFYAKNTIQISDVELSLKYIVEKEFLDNGNIKLYMSEEFGEHLKRHAYFYYDMLYHTTNEFIKFVEESFNSEMEDL</sequence>
<protein>
    <submittedName>
        <fullName evidence="1">Uncharacterized protein</fullName>
    </submittedName>
</protein>